<feature type="transmembrane region" description="Helical" evidence="1">
    <location>
        <begin position="364"/>
        <end position="384"/>
    </location>
</feature>
<feature type="transmembrane region" description="Helical" evidence="1">
    <location>
        <begin position="443"/>
        <end position="465"/>
    </location>
</feature>
<reference evidence="2" key="1">
    <citation type="submission" date="2019-03" db="EMBL/GenBank/DDBJ databases">
        <title>Single cell metagenomics reveals metabolic interactions within the superorganism composed of flagellate Streblomastix strix and complex community of Bacteroidetes bacteria on its surface.</title>
        <authorList>
            <person name="Treitli S.C."/>
            <person name="Kolisko M."/>
            <person name="Husnik F."/>
            <person name="Keeling P."/>
            <person name="Hampl V."/>
        </authorList>
    </citation>
    <scope>NUCLEOTIDE SEQUENCE</scope>
    <source>
        <strain evidence="2">STM</strain>
    </source>
</reference>
<dbReference type="Gene3D" id="3.30.70.1320">
    <property type="entry name" value="Multidrug efflux transporter AcrB pore domain like"/>
    <property type="match status" value="1"/>
</dbReference>
<keyword evidence="1" id="KW-0812">Transmembrane</keyword>
<dbReference type="SUPFAM" id="SSF82866">
    <property type="entry name" value="Multidrug efflux transporter AcrB transmembrane domain"/>
    <property type="match status" value="2"/>
</dbReference>
<feature type="transmembrane region" description="Helical" evidence="1">
    <location>
        <begin position="998"/>
        <end position="1024"/>
    </location>
</feature>
<feature type="transmembrane region" description="Helical" evidence="1">
    <location>
        <begin position="869"/>
        <end position="888"/>
    </location>
</feature>
<dbReference type="PANTHER" id="PTHR32063">
    <property type="match status" value="1"/>
</dbReference>
<dbReference type="PRINTS" id="PR00702">
    <property type="entry name" value="ACRIFLAVINRP"/>
</dbReference>
<feature type="transmembrane region" description="Helical" evidence="1">
    <location>
        <begin position="541"/>
        <end position="561"/>
    </location>
</feature>
<feature type="transmembrane region" description="Helical" evidence="1">
    <location>
        <begin position="921"/>
        <end position="940"/>
    </location>
</feature>
<organism evidence="2">
    <name type="scientific">termite gut metagenome</name>
    <dbReference type="NCBI Taxonomy" id="433724"/>
    <lineage>
        <taxon>unclassified sequences</taxon>
        <taxon>metagenomes</taxon>
        <taxon>organismal metagenomes</taxon>
    </lineage>
</organism>
<dbReference type="EMBL" id="SNRY01002261">
    <property type="protein sequence ID" value="KAA6325937.1"/>
    <property type="molecule type" value="Genomic_DNA"/>
</dbReference>
<dbReference type="PANTHER" id="PTHR32063:SF0">
    <property type="entry name" value="SWARMING MOTILITY PROTEIN SWRC"/>
    <property type="match status" value="1"/>
</dbReference>
<dbReference type="GO" id="GO:0005886">
    <property type="term" value="C:plasma membrane"/>
    <property type="evidence" value="ECO:0007669"/>
    <property type="project" value="TreeGrafter"/>
</dbReference>
<protein>
    <submittedName>
        <fullName evidence="2">Multidrug resistance protein MdtC</fullName>
    </submittedName>
</protein>
<dbReference type="InterPro" id="IPR027463">
    <property type="entry name" value="AcrB_DN_DC_subdom"/>
</dbReference>
<feature type="transmembrane region" description="Helical" evidence="1">
    <location>
        <begin position="895"/>
        <end position="915"/>
    </location>
</feature>
<keyword evidence="1" id="KW-0472">Membrane</keyword>
<feature type="transmembrane region" description="Helical" evidence="1">
    <location>
        <begin position="471"/>
        <end position="490"/>
    </location>
</feature>
<proteinExistence type="predicted"/>
<dbReference type="GO" id="GO:0042910">
    <property type="term" value="F:xenobiotic transmembrane transporter activity"/>
    <property type="evidence" value="ECO:0007669"/>
    <property type="project" value="TreeGrafter"/>
</dbReference>
<dbReference type="AlphaFoldDB" id="A0A5J4QVH7"/>
<dbReference type="Pfam" id="PF00873">
    <property type="entry name" value="ACR_tran"/>
    <property type="match status" value="1"/>
</dbReference>
<dbReference type="Gene3D" id="3.30.2090.10">
    <property type="entry name" value="Multidrug efflux transporter AcrB TolC docking domain, DN and DC subdomains"/>
    <property type="match status" value="2"/>
</dbReference>
<name>A0A5J4QVH7_9ZZZZ</name>
<keyword evidence="1" id="KW-1133">Transmembrane helix</keyword>
<dbReference type="SUPFAM" id="SSF82714">
    <property type="entry name" value="Multidrug efflux transporter AcrB TolC docking domain, DN and DC subdomains"/>
    <property type="match status" value="1"/>
</dbReference>
<dbReference type="InterPro" id="IPR001036">
    <property type="entry name" value="Acrflvin-R"/>
</dbReference>
<accession>A0A5J4QVH7</accession>
<comment type="caution">
    <text evidence="2">The sequence shown here is derived from an EMBL/GenBank/DDBJ whole genome shotgun (WGS) entry which is preliminary data.</text>
</comment>
<feature type="transmembrane region" description="Helical" evidence="1">
    <location>
        <begin position="390"/>
        <end position="410"/>
    </location>
</feature>
<dbReference type="Gene3D" id="3.30.70.1440">
    <property type="entry name" value="Multidrug efflux transporter AcrB pore domain"/>
    <property type="match status" value="1"/>
</dbReference>
<gene>
    <name evidence="2" type="ORF">EZS27_024900</name>
</gene>
<evidence type="ECO:0000313" key="2">
    <source>
        <dbReference type="EMBL" id="KAA6325937.1"/>
    </source>
</evidence>
<evidence type="ECO:0000256" key="1">
    <source>
        <dbReference type="SAM" id="Phobius"/>
    </source>
</evidence>
<feature type="transmembrane region" description="Helical" evidence="1">
    <location>
        <begin position="12"/>
        <end position="30"/>
    </location>
</feature>
<feature type="transmembrane region" description="Helical" evidence="1">
    <location>
        <begin position="338"/>
        <end position="357"/>
    </location>
</feature>
<sequence>MIKYLIHRPTSVMMVFTALFILGIITYMNIPVSLLPDIAIPEITVQLSGQNSSARELENTVVRPVRQQLMQVGKLRDIRSETRDGSAVIYLSFEYGANTDLAFIEVNEKIDAAMNDLPREIERPRVIKASATDIPVFNLDLTLRSDSAFEQTDVPKFIELSEFAESVIRRRFEQLPQVAMIDISGVMKKQVIISPDQKQLEVAGISLSDIEGALNSNNVEPGSMTVHDGYYEYVIRFSSVLRTIEDIQNIYFRKNDRIYQFKDLAKVEMAPEKEKGMAIYNGKRAIVLSVIKQSEENMSTMQKAMNEEVKRFQKDFPDIEFNVSQNQTELLDYTISNLLQNLLLAFLFVFLVSVIFLKDGRLSVIIGLGLFISLVISLLFFYLFHVSLNVVSLTGLILASGNMIDNSIVATDNISQHRQRGLSLPDACVTGTNEISIPMLSSALTNISVFFPLIFMSGIAGALFFDQAFSVTVGLLVSYLAGITFIPILYKLIYSMHRRRDTHLCASATPMPAPGTPKEEKPSFAIRMYDIGIHWIFSHKILTCVLMLAMFPLCFWFFLVIPKEKMPDINQNELLLKIDWNENIHLQENYERCLHLSRIVSSLSEENAALTGQQQFLLNREKEQTASESQFYIRTRTAADIPQLKANLSHYFAKDYPKALIVFSPTGTIFEKIFSTGDADLVVEYYTTNKALEIEATTIRAIERHTGEITGEAPVGNSFQHQLNLHIDREKLLLYNVPYDLVYRTLRTAFKENRFATLRSQQQYMPVILGDEEKTMQDIIDHTLIETSSNPDGTRNKLALSAFVTVTPSEDLKTIVAGKAGEYLPLYYYKTKRPEKIIEAVEKDALQDNAWEVDFSGTFFSNKQMINEMIIILFVSVLLMFFILSAQFENFKQPFIILFEIPIDITVALGLLFITGHSLNLMSAIGLVVTSGISINDSILKVDVMNQLRKEGYHLMDAIHEAGRRRLKAILMTSLTSIVCMVPLLFTNDLGSQLEKPLAVATIGGMLMGTPVSLFVVPMIYWWIYRKEDNNADGS</sequence>
<dbReference type="Gene3D" id="3.30.70.1430">
    <property type="entry name" value="Multidrug efflux transporter AcrB pore domain"/>
    <property type="match status" value="2"/>
</dbReference>
<dbReference type="Gene3D" id="1.20.1640.10">
    <property type="entry name" value="Multidrug efflux transporter AcrB transmembrane domain"/>
    <property type="match status" value="2"/>
</dbReference>
<feature type="transmembrane region" description="Helical" evidence="1">
    <location>
        <begin position="969"/>
        <end position="986"/>
    </location>
</feature>
<dbReference type="SUPFAM" id="SSF82693">
    <property type="entry name" value="Multidrug efflux transporter AcrB pore domain, PN1, PN2, PC1 and PC2 subdomains"/>
    <property type="match status" value="2"/>
</dbReference>